<protein>
    <submittedName>
        <fullName evidence="4 5">Enoyl-CoA hydratase</fullName>
        <ecNumber evidence="5">4.2.1.17</ecNumber>
    </submittedName>
</protein>
<dbReference type="PANTHER" id="PTHR11941:SF169">
    <property type="entry name" value="(7AS)-7A-METHYL-1,5-DIOXO-2,3,5,6,7,7A-HEXAHYDRO-1H-INDENE-CARBOXYL-COA HYDROLASE"/>
    <property type="match status" value="1"/>
</dbReference>
<dbReference type="Pfam" id="PF00378">
    <property type="entry name" value="ECH_1"/>
    <property type="match status" value="1"/>
</dbReference>
<dbReference type="RefSeq" id="WP_184885520.1">
    <property type="nucleotide sequence ID" value="NZ_BAAAHD010000032.1"/>
</dbReference>
<reference evidence="4" key="3">
    <citation type="submission" date="2023-12" db="EMBL/GenBank/DDBJ databases">
        <authorList>
            <person name="Sun Q."/>
            <person name="Inoue M."/>
        </authorList>
    </citation>
    <scope>NUCLEOTIDE SEQUENCE</scope>
    <source>
        <strain evidence="4">JCM 10667</strain>
    </source>
</reference>
<accession>A0A7W7IFB5</accession>
<dbReference type="InterPro" id="IPR029045">
    <property type="entry name" value="ClpP/crotonase-like_dom_sf"/>
</dbReference>
<dbReference type="Proteomes" id="UP001501427">
    <property type="component" value="Unassembled WGS sequence"/>
</dbReference>
<dbReference type="Gene3D" id="3.90.226.10">
    <property type="entry name" value="2-enoyl-CoA Hydratase, Chain A, domain 1"/>
    <property type="match status" value="1"/>
</dbReference>
<evidence type="ECO:0000313" key="7">
    <source>
        <dbReference type="Proteomes" id="UP001501427"/>
    </source>
</evidence>
<keyword evidence="7" id="KW-1185">Reference proteome</keyword>
<dbReference type="AlphaFoldDB" id="A0A7W7IFB5"/>
<proteinExistence type="inferred from homology"/>
<keyword evidence="3 5" id="KW-0456">Lyase</keyword>
<gene>
    <name evidence="5" type="ORF">F4557_004348</name>
    <name evidence="4" type="ORF">GCM10009546_36820</name>
</gene>
<dbReference type="EC" id="4.2.1.17" evidence="5"/>
<dbReference type="EMBL" id="BAAAHD010000032">
    <property type="protein sequence ID" value="GAA0570698.1"/>
    <property type="molecule type" value="Genomic_DNA"/>
</dbReference>
<name>A0A7W7IFB5_9ACTN</name>
<evidence type="ECO:0000313" key="5">
    <source>
        <dbReference type="EMBL" id="MBB4775930.1"/>
    </source>
</evidence>
<evidence type="ECO:0000256" key="2">
    <source>
        <dbReference type="ARBA" id="ARBA00023098"/>
    </source>
</evidence>
<evidence type="ECO:0000313" key="4">
    <source>
        <dbReference type="EMBL" id="GAA0570698.1"/>
    </source>
</evidence>
<evidence type="ECO:0000313" key="6">
    <source>
        <dbReference type="Proteomes" id="UP000549343"/>
    </source>
</evidence>
<dbReference type="GO" id="GO:0006635">
    <property type="term" value="P:fatty acid beta-oxidation"/>
    <property type="evidence" value="ECO:0007669"/>
    <property type="project" value="TreeGrafter"/>
</dbReference>
<dbReference type="InterPro" id="IPR001753">
    <property type="entry name" value="Enoyl-CoA_hydra/iso"/>
</dbReference>
<comment type="similarity">
    <text evidence="1">Belongs to the enoyl-CoA hydratase/isomerase family.</text>
</comment>
<reference evidence="5 6" key="2">
    <citation type="submission" date="2020-08" db="EMBL/GenBank/DDBJ databases">
        <title>Sequencing the genomes of 1000 actinobacteria strains.</title>
        <authorList>
            <person name="Klenk H.-P."/>
        </authorList>
    </citation>
    <scope>NUCLEOTIDE SEQUENCE [LARGE SCALE GENOMIC DNA]</scope>
    <source>
        <strain evidence="5 6">DSM 44772</strain>
    </source>
</reference>
<dbReference type="SUPFAM" id="SSF52096">
    <property type="entry name" value="ClpP/crotonase"/>
    <property type="match status" value="1"/>
</dbReference>
<comment type="caution">
    <text evidence="5">The sequence shown here is derived from an EMBL/GenBank/DDBJ whole genome shotgun (WGS) entry which is preliminary data.</text>
</comment>
<evidence type="ECO:0000256" key="1">
    <source>
        <dbReference type="ARBA" id="ARBA00005254"/>
    </source>
</evidence>
<dbReference type="CDD" id="cd06558">
    <property type="entry name" value="crotonase-like"/>
    <property type="match status" value="1"/>
</dbReference>
<dbReference type="GO" id="GO:0004300">
    <property type="term" value="F:enoyl-CoA hydratase activity"/>
    <property type="evidence" value="ECO:0007669"/>
    <property type="project" value="UniProtKB-EC"/>
</dbReference>
<evidence type="ECO:0000256" key="3">
    <source>
        <dbReference type="ARBA" id="ARBA00023239"/>
    </source>
</evidence>
<dbReference type="PANTHER" id="PTHR11941">
    <property type="entry name" value="ENOYL-COA HYDRATASE-RELATED"/>
    <property type="match status" value="1"/>
</dbReference>
<dbReference type="Proteomes" id="UP000549343">
    <property type="component" value="Unassembled WGS sequence"/>
</dbReference>
<reference evidence="4 7" key="1">
    <citation type="journal article" date="2019" name="Int. J. Syst. Evol. Microbiol.">
        <title>The Global Catalogue of Microorganisms (GCM) 10K type strain sequencing project: providing services to taxonomists for standard genome sequencing and annotation.</title>
        <authorList>
            <consortium name="The Broad Institute Genomics Platform"/>
            <consortium name="The Broad Institute Genome Sequencing Center for Infectious Disease"/>
            <person name="Wu L."/>
            <person name="Ma J."/>
        </authorList>
    </citation>
    <scope>NUCLEOTIDE SEQUENCE [LARGE SCALE GENOMIC DNA]</scope>
    <source>
        <strain evidence="4 7">JCM 10667</strain>
    </source>
</reference>
<sequence length="253" mass="27534">MGDATLSWEVADRVATVWLDRPPVNAVDQDLYRELSGLFEDLGRLGDDVRAVVLAGRGRHFCAGNDLGEFQTMTPANAPARMREVRRAFFAIQDAPLPVIGAVRGSALGTGLAIAASCDFIVAAEGARLGTPEVSVGVMGAARHLMRLLPQPVVRWMYLTGEPLPVEELRKYGAVIEIVPADQLLDAARSHAARITRHGPVTIGFAKRALNRVEKMELQEGYEYEQSLTAELCGYPESKEALAAVVEKREARL</sequence>
<organism evidence="5 6">
    <name type="scientific">Actinomadura livida</name>
    <dbReference type="NCBI Taxonomy" id="79909"/>
    <lineage>
        <taxon>Bacteria</taxon>
        <taxon>Bacillati</taxon>
        <taxon>Actinomycetota</taxon>
        <taxon>Actinomycetes</taxon>
        <taxon>Streptosporangiales</taxon>
        <taxon>Thermomonosporaceae</taxon>
        <taxon>Actinomadura</taxon>
    </lineage>
</organism>
<keyword evidence="2" id="KW-0443">Lipid metabolism</keyword>
<dbReference type="EMBL" id="JACHMV010000001">
    <property type="protein sequence ID" value="MBB4775930.1"/>
    <property type="molecule type" value="Genomic_DNA"/>
</dbReference>